<evidence type="ECO:0000313" key="2">
    <source>
        <dbReference type="EMBL" id="KAF1831689.1"/>
    </source>
</evidence>
<evidence type="ECO:0000256" key="1">
    <source>
        <dbReference type="SAM" id="MobiDB-lite"/>
    </source>
</evidence>
<dbReference type="AlphaFoldDB" id="A0A6A5K3Q4"/>
<name>A0A6A5K3Q4_9PLEO</name>
<sequence>MKFNHQSRAYERQQNTQRIAPVAEQPQQAGPLASTRQAQSRMQPPPQPPPQPQRMSQGEQPGDQQDNRQDDRQGEPDRVGQGVRSHSQYQELQQPLYRSNAPRATQPWQQTKQAMQLQQGQPQARPPATAYREVTPFPQQPTNRVPDRPPSLPHNPYKTLPPRWSRNDRLNASTITQFLKI</sequence>
<feature type="compositionally biased region" description="Low complexity" evidence="1">
    <location>
        <begin position="113"/>
        <end position="130"/>
    </location>
</feature>
<evidence type="ECO:0000313" key="3">
    <source>
        <dbReference type="Proteomes" id="UP000800040"/>
    </source>
</evidence>
<dbReference type="EMBL" id="ML975356">
    <property type="protein sequence ID" value="KAF1831689.1"/>
    <property type="molecule type" value="Genomic_DNA"/>
</dbReference>
<feature type="compositionally biased region" description="Polar residues" evidence="1">
    <location>
        <begin position="1"/>
        <end position="18"/>
    </location>
</feature>
<gene>
    <name evidence="2" type="ORF">BDW02DRAFT_605783</name>
</gene>
<protein>
    <submittedName>
        <fullName evidence="2">Uncharacterized protein</fullName>
    </submittedName>
</protein>
<proteinExistence type="predicted"/>
<dbReference type="OrthoDB" id="10577465at2759"/>
<dbReference type="Proteomes" id="UP000800040">
    <property type="component" value="Unassembled WGS sequence"/>
</dbReference>
<organism evidence="2 3">
    <name type="scientific">Decorospora gaudefroyi</name>
    <dbReference type="NCBI Taxonomy" id="184978"/>
    <lineage>
        <taxon>Eukaryota</taxon>
        <taxon>Fungi</taxon>
        <taxon>Dikarya</taxon>
        <taxon>Ascomycota</taxon>
        <taxon>Pezizomycotina</taxon>
        <taxon>Dothideomycetes</taxon>
        <taxon>Pleosporomycetidae</taxon>
        <taxon>Pleosporales</taxon>
        <taxon>Pleosporineae</taxon>
        <taxon>Pleosporaceae</taxon>
        <taxon>Decorospora</taxon>
    </lineage>
</organism>
<feature type="compositionally biased region" description="Polar residues" evidence="1">
    <location>
        <begin position="84"/>
        <end position="112"/>
    </location>
</feature>
<feature type="region of interest" description="Disordered" evidence="1">
    <location>
        <begin position="1"/>
        <end position="165"/>
    </location>
</feature>
<accession>A0A6A5K3Q4</accession>
<feature type="compositionally biased region" description="Pro residues" evidence="1">
    <location>
        <begin position="43"/>
        <end position="52"/>
    </location>
</feature>
<reference evidence="2" key="1">
    <citation type="submission" date="2020-01" db="EMBL/GenBank/DDBJ databases">
        <authorList>
            <consortium name="DOE Joint Genome Institute"/>
            <person name="Haridas S."/>
            <person name="Albert R."/>
            <person name="Binder M."/>
            <person name="Bloem J."/>
            <person name="Labutti K."/>
            <person name="Salamov A."/>
            <person name="Andreopoulos B."/>
            <person name="Baker S.E."/>
            <person name="Barry K."/>
            <person name="Bills G."/>
            <person name="Bluhm B.H."/>
            <person name="Cannon C."/>
            <person name="Castanera R."/>
            <person name="Culley D.E."/>
            <person name="Daum C."/>
            <person name="Ezra D."/>
            <person name="Gonzalez J.B."/>
            <person name="Henrissat B."/>
            <person name="Kuo A."/>
            <person name="Liang C."/>
            <person name="Lipzen A."/>
            <person name="Lutzoni F."/>
            <person name="Magnuson J."/>
            <person name="Mondo S."/>
            <person name="Nolan M."/>
            <person name="Ohm R."/>
            <person name="Pangilinan J."/>
            <person name="Park H.-J."/>
            <person name="Ramirez L."/>
            <person name="Alfaro M."/>
            <person name="Sun H."/>
            <person name="Tritt A."/>
            <person name="Yoshinaga Y."/>
            <person name="Zwiers L.-H."/>
            <person name="Turgeon B.G."/>
            <person name="Goodwin S.B."/>
            <person name="Spatafora J.W."/>
            <person name="Crous P.W."/>
            <person name="Grigoriev I.V."/>
        </authorList>
    </citation>
    <scope>NUCLEOTIDE SEQUENCE</scope>
    <source>
        <strain evidence="2">P77</strain>
    </source>
</reference>
<keyword evidence="3" id="KW-1185">Reference proteome</keyword>
<feature type="compositionally biased region" description="Basic and acidic residues" evidence="1">
    <location>
        <begin position="65"/>
        <end position="78"/>
    </location>
</feature>